<sequence length="774" mass="87537">MMDHPEALVSTGCYLQIGNERKLRKSRQQLISRWRQLDKALMGDLRNALKQRCQVLASADEDELPLAMGTMEVGLKDIETQVISLASTLCIAERRLDAIGLIKDLYQLFQSCQNVTEDTLDKFPQAYCSLRTLSRQILNPSDDDVEMSPDMRYSLLTCHPAMSEMFFSKILTWLSKRKRYMRQFLLAQWRAAFAWDHKLESQSLTVTVKEAEKLVNLCNALETFGLLNFVISKLSSGICDMFLDRFRKSAPFDVLYEASNGAHTLKAFMSPVVSMEVKEQETLQRSNAVENFFDALSEILDITVGNGVHLGSAVGNLLGDSLMEGIIAVCLKPYVPLEHSNKSIMEKQLDSCRQLERNFRNRRFLNADSYALQKFLLEYDSILCERECESLISAFQLAFNCPLEPVKKVDSSLLKLTAKEICWPYPEAEGKVASLEALLAPYHATISSVISPSCTVSSWMVDYVERIECTLRKAFGTTSQAQAIRYFEVSRTAAWLAIVLGKNRLKEACQSAYVTALSFNNMCFLARSLLDLNVDVERRLAAVLRCSPCLFGFMYLDVVKKLRNLAVTYLNTFLECQSTQLIRDLKSPTGTTLIKNYKSELRTVCIAGFAKAAIGGRSSICHEKIKLCLKQLLCIHSEWKSLLPGHVMRVSYGRLVDCLFSTVISNVLSLEDITTKEANGLDDSLTALMADVEFLFTSEKPARPEAYCQTWRRMEELIFVLENNLKGIEERWNAGNGPLASCFTADEMRKLIRAIFQNTDQRALVLSKLTRTFE</sequence>
<dbReference type="EMBL" id="KL367494">
    <property type="protein sequence ID" value="KFD69585.1"/>
    <property type="molecule type" value="Genomic_DNA"/>
</dbReference>
<proteinExistence type="predicted"/>
<evidence type="ECO:0000313" key="3">
    <source>
        <dbReference type="EMBL" id="KFD57065.1"/>
    </source>
</evidence>
<protein>
    <recommendedName>
        <fullName evidence="6">Centromere/kinetochore Zw10</fullName>
    </recommendedName>
</protein>
<dbReference type="GO" id="GO:0006888">
    <property type="term" value="P:endoplasmic reticulum to Golgi vesicle-mediated transport"/>
    <property type="evidence" value="ECO:0007669"/>
    <property type="project" value="TreeGrafter"/>
</dbReference>
<keyword evidence="5" id="KW-1185">Reference proteome</keyword>
<name>A0A085NJD9_9BILA</name>
<dbReference type="GO" id="GO:1990423">
    <property type="term" value="C:RZZ complex"/>
    <property type="evidence" value="ECO:0007669"/>
    <property type="project" value="TreeGrafter"/>
</dbReference>
<organism evidence="4">
    <name type="scientific">Trichuris suis</name>
    <name type="common">pig whipworm</name>
    <dbReference type="NCBI Taxonomy" id="68888"/>
    <lineage>
        <taxon>Eukaryota</taxon>
        <taxon>Metazoa</taxon>
        <taxon>Ecdysozoa</taxon>
        <taxon>Nematoda</taxon>
        <taxon>Enoplea</taxon>
        <taxon>Dorylaimia</taxon>
        <taxon>Trichinellida</taxon>
        <taxon>Trichuridae</taxon>
        <taxon>Trichuris</taxon>
    </lineage>
</organism>
<dbReference type="GO" id="GO:0007094">
    <property type="term" value="P:mitotic spindle assembly checkpoint signaling"/>
    <property type="evidence" value="ECO:0007669"/>
    <property type="project" value="TreeGrafter"/>
</dbReference>
<evidence type="ECO:0000259" key="2">
    <source>
        <dbReference type="Pfam" id="PF22766"/>
    </source>
</evidence>
<dbReference type="Gene3D" id="1.10.357.150">
    <property type="match status" value="1"/>
</dbReference>
<dbReference type="InterPro" id="IPR046362">
    <property type="entry name" value="Zw10/DSL1_C_sf"/>
</dbReference>
<dbReference type="EMBL" id="KL363190">
    <property type="protein sequence ID" value="KFD57065.1"/>
    <property type="molecule type" value="Genomic_DNA"/>
</dbReference>
<evidence type="ECO:0008006" key="6">
    <source>
        <dbReference type="Google" id="ProtNLM"/>
    </source>
</evidence>
<dbReference type="InterPro" id="IPR055148">
    <property type="entry name" value="ZW10_C_2"/>
</dbReference>
<evidence type="ECO:0000313" key="4">
    <source>
        <dbReference type="EMBL" id="KFD69585.1"/>
    </source>
</evidence>
<evidence type="ECO:0000259" key="1">
    <source>
        <dbReference type="Pfam" id="PF20665"/>
    </source>
</evidence>
<gene>
    <name evidence="3" type="ORF">M513_01950</name>
    <name evidence="4" type="ORF">M514_01950</name>
</gene>
<dbReference type="GO" id="GO:0005737">
    <property type="term" value="C:cytoplasm"/>
    <property type="evidence" value="ECO:0007669"/>
    <property type="project" value="GOC"/>
</dbReference>
<dbReference type="Pfam" id="PF22766">
    <property type="entry name" value="ZW10_C2"/>
    <property type="match status" value="1"/>
</dbReference>
<dbReference type="Pfam" id="PF20665">
    <property type="entry name" value="Zw10_middle"/>
    <property type="match status" value="1"/>
</dbReference>
<dbReference type="AlphaFoldDB" id="A0A085NJD9"/>
<dbReference type="Proteomes" id="UP000030764">
    <property type="component" value="Unassembled WGS sequence"/>
</dbReference>
<feature type="domain" description="Centromere/kinetochore protein zw10 middle" evidence="1">
    <location>
        <begin position="281"/>
        <end position="394"/>
    </location>
</feature>
<reference evidence="4 5" key="1">
    <citation type="journal article" date="2014" name="Nat. Genet.">
        <title>Genome and transcriptome of the porcine whipworm Trichuris suis.</title>
        <authorList>
            <person name="Jex A.R."/>
            <person name="Nejsum P."/>
            <person name="Schwarz E.M."/>
            <person name="Hu L."/>
            <person name="Young N.D."/>
            <person name="Hall R.S."/>
            <person name="Korhonen P.K."/>
            <person name="Liao S."/>
            <person name="Thamsborg S."/>
            <person name="Xia J."/>
            <person name="Xu P."/>
            <person name="Wang S."/>
            <person name="Scheerlinck J.P."/>
            <person name="Hofmann A."/>
            <person name="Sternberg P.W."/>
            <person name="Wang J."/>
            <person name="Gasser R.B."/>
        </authorList>
    </citation>
    <scope>NUCLEOTIDE SEQUENCE [LARGE SCALE GENOMIC DNA]</scope>
    <source>
        <strain evidence="4">DCEP-RM93F</strain>
        <strain evidence="3">DCEP-RM93M</strain>
    </source>
</reference>
<evidence type="ECO:0000313" key="5">
    <source>
        <dbReference type="Proteomes" id="UP000030764"/>
    </source>
</evidence>
<dbReference type="OrthoDB" id="534815at2759"/>
<dbReference type="Proteomes" id="UP000030758">
    <property type="component" value="Unassembled WGS sequence"/>
</dbReference>
<dbReference type="InterPro" id="IPR048344">
    <property type="entry name" value="Zw10_middle"/>
</dbReference>
<dbReference type="PANTHER" id="PTHR12205:SF0">
    <property type="entry name" value="CENTROMERE_KINETOCHORE PROTEIN ZW10 HOMOLOG"/>
    <property type="match status" value="1"/>
</dbReference>
<accession>A0A085NJD9</accession>
<feature type="domain" description="ZW10 C-terminal helical" evidence="2">
    <location>
        <begin position="625"/>
        <end position="769"/>
    </location>
</feature>
<dbReference type="PANTHER" id="PTHR12205">
    <property type="entry name" value="CENTROMERE/KINETOCHORE PROTEIN ZW10"/>
    <property type="match status" value="1"/>
</dbReference>